<dbReference type="Proteomes" id="UP001203423">
    <property type="component" value="Unassembled WGS sequence"/>
</dbReference>
<dbReference type="InterPro" id="IPR004291">
    <property type="entry name" value="Transposase_IS66_central"/>
</dbReference>
<feature type="domain" description="Transposase IS66 central" evidence="1">
    <location>
        <begin position="9"/>
        <end position="85"/>
    </location>
</feature>
<dbReference type="InterPro" id="IPR052344">
    <property type="entry name" value="Transposase-related"/>
</dbReference>
<comment type="caution">
    <text evidence="2">The sequence shown here is derived from an EMBL/GenBank/DDBJ whole genome shotgun (WGS) entry which is preliminary data.</text>
</comment>
<accession>A0ABT0LFS3</accession>
<protein>
    <submittedName>
        <fullName evidence="2">Transposase</fullName>
    </submittedName>
</protein>
<gene>
    <name evidence="2" type="ORF">L2764_16390</name>
</gene>
<evidence type="ECO:0000313" key="3">
    <source>
        <dbReference type="Proteomes" id="UP001203423"/>
    </source>
</evidence>
<dbReference type="EMBL" id="JAKIKS010000069">
    <property type="protein sequence ID" value="MCL1126006.1"/>
    <property type="molecule type" value="Genomic_DNA"/>
</dbReference>
<organism evidence="2 3">
    <name type="scientific">Shewanella surugensis</name>
    <dbReference type="NCBI Taxonomy" id="212020"/>
    <lineage>
        <taxon>Bacteria</taxon>
        <taxon>Pseudomonadati</taxon>
        <taxon>Pseudomonadota</taxon>
        <taxon>Gammaproteobacteria</taxon>
        <taxon>Alteromonadales</taxon>
        <taxon>Shewanellaceae</taxon>
        <taxon>Shewanella</taxon>
    </lineage>
</organism>
<dbReference type="PANTHER" id="PTHR33678">
    <property type="entry name" value="BLL1576 PROTEIN"/>
    <property type="match status" value="1"/>
</dbReference>
<reference evidence="2 3" key="1">
    <citation type="submission" date="2022-01" db="EMBL/GenBank/DDBJ databases">
        <title>Whole genome-based taxonomy of the Shewanellaceae.</title>
        <authorList>
            <person name="Martin-Rodriguez A.J."/>
        </authorList>
    </citation>
    <scope>NUCLEOTIDE SEQUENCE [LARGE SCALE GENOMIC DNA]</scope>
    <source>
        <strain evidence="2 3">DSM 17177</strain>
    </source>
</reference>
<evidence type="ECO:0000313" key="2">
    <source>
        <dbReference type="EMBL" id="MCL1126006.1"/>
    </source>
</evidence>
<proteinExistence type="predicted"/>
<dbReference type="RefSeq" id="WP_248941337.1">
    <property type="nucleotide sequence ID" value="NZ_JAKIKS010000069.1"/>
</dbReference>
<dbReference type="PANTHER" id="PTHR33678:SF2">
    <property type="match status" value="1"/>
</dbReference>
<feature type="non-terminal residue" evidence="2">
    <location>
        <position position="1"/>
    </location>
</feature>
<name>A0ABT0LFS3_9GAMM</name>
<sequence length="131" mass="15209">VSEIRWRRRMQRLRRSISDNLERGIKVPASRYSGRCQHILKYEQGLWVFLNHLGTPLTNNEAERCLRGSVIMRKICYGTSSDRGEKFRSRLLSVVETCKKRQLSPIRVISTIIAAEVDKKDYPDVFGLMPA</sequence>
<keyword evidence="3" id="KW-1185">Reference proteome</keyword>
<evidence type="ECO:0000259" key="1">
    <source>
        <dbReference type="Pfam" id="PF03050"/>
    </source>
</evidence>
<dbReference type="Pfam" id="PF03050">
    <property type="entry name" value="DDE_Tnp_IS66"/>
    <property type="match status" value="1"/>
</dbReference>